<reference evidence="2 3" key="1">
    <citation type="journal article" date="2015" name="Genome Announc.">
        <title>Complete and Assembled Genome Sequence of Bifidobacterium kashiwanohense PV20-2, Isolated from the Feces of an Anemic Kenyan Infant.</title>
        <authorList>
            <person name="Vazquez-Gutierrez P."/>
            <person name="Lacroix C."/>
            <person name="Chassard C."/>
            <person name="Klumpp J."/>
            <person name="Jans C."/>
            <person name="Stevens M.J."/>
        </authorList>
    </citation>
    <scope>NUCLEOTIDE SEQUENCE [LARGE SCALE GENOMIC DNA]</scope>
    <source>
        <strain evidence="2 3">PV20-2</strain>
    </source>
</reference>
<keyword evidence="1" id="KW-1133">Transmembrane helix</keyword>
<dbReference type="Proteomes" id="UP000030625">
    <property type="component" value="Chromosome"/>
</dbReference>
<evidence type="ECO:0000313" key="2">
    <source>
        <dbReference type="EMBL" id="AIZ15488.1"/>
    </source>
</evidence>
<dbReference type="KEGG" id="bka:AH68_08300"/>
<keyword evidence="1" id="KW-0472">Membrane</keyword>
<accession>A0A0A7I5I2</accession>
<dbReference type="HOGENOM" id="CLU_2598991_0_0_11"/>
<proteinExistence type="predicted"/>
<sequence length="79" mass="9046">MQKRALAHAHEKDVRQRAFLHDLLVDQMAHSVSHGDDQQVRCRMLHPGSRCGYVFGLVPSVIVFVLPSFFLKEGSIFRK</sequence>
<dbReference type="AlphaFoldDB" id="A0A0A7I5I2"/>
<evidence type="ECO:0000313" key="3">
    <source>
        <dbReference type="Proteomes" id="UP000030625"/>
    </source>
</evidence>
<keyword evidence="1" id="KW-0812">Transmembrane</keyword>
<feature type="transmembrane region" description="Helical" evidence="1">
    <location>
        <begin position="53"/>
        <end position="71"/>
    </location>
</feature>
<dbReference type="EMBL" id="CP007456">
    <property type="protein sequence ID" value="AIZ15488.1"/>
    <property type="molecule type" value="Genomic_DNA"/>
</dbReference>
<name>A0A0A7I5I2_9BIFI</name>
<organism evidence="2 3">
    <name type="scientific">Bifidobacterium catenulatum PV20-2</name>
    <dbReference type="NCBI Taxonomy" id="1447716"/>
    <lineage>
        <taxon>Bacteria</taxon>
        <taxon>Bacillati</taxon>
        <taxon>Actinomycetota</taxon>
        <taxon>Actinomycetes</taxon>
        <taxon>Bifidobacteriales</taxon>
        <taxon>Bifidobacteriaceae</taxon>
        <taxon>Bifidobacterium</taxon>
    </lineage>
</organism>
<gene>
    <name evidence="2" type="ORF">AH68_08300</name>
</gene>
<dbReference type="STRING" id="1447716.AH68_08300"/>
<protein>
    <submittedName>
        <fullName evidence="2">Uncharacterized protein</fullName>
    </submittedName>
</protein>
<evidence type="ECO:0000256" key="1">
    <source>
        <dbReference type="SAM" id="Phobius"/>
    </source>
</evidence>